<dbReference type="RefSeq" id="WP_376852517.1">
    <property type="nucleotide sequence ID" value="NZ_JBHSMF010000015.1"/>
</dbReference>
<gene>
    <name evidence="3" type="ORF">ACFPOE_22170</name>
</gene>
<comment type="similarity">
    <text evidence="1">Belongs to the UPF0337 (CsbD) family.</text>
</comment>
<proteinExistence type="inferred from homology"/>
<dbReference type="InterPro" id="IPR036629">
    <property type="entry name" value="YjbJ_sf"/>
</dbReference>
<accession>A0ABW0NJ11</accession>
<comment type="caution">
    <text evidence="3">The sequence shown here is derived from an EMBL/GenBank/DDBJ whole genome shotgun (WGS) entry which is preliminary data.</text>
</comment>
<evidence type="ECO:0000256" key="1">
    <source>
        <dbReference type="ARBA" id="ARBA00009129"/>
    </source>
</evidence>
<dbReference type="EMBL" id="JBHSMF010000015">
    <property type="protein sequence ID" value="MFC5500265.1"/>
    <property type="molecule type" value="Genomic_DNA"/>
</dbReference>
<dbReference type="Proteomes" id="UP001596037">
    <property type="component" value="Unassembled WGS sequence"/>
</dbReference>
<evidence type="ECO:0000313" key="3">
    <source>
        <dbReference type="EMBL" id="MFC5500265.1"/>
    </source>
</evidence>
<feature type="domain" description="CsbD-like" evidence="2">
    <location>
        <begin position="4"/>
        <end position="53"/>
    </location>
</feature>
<dbReference type="SUPFAM" id="SSF69047">
    <property type="entry name" value="Hypothetical protein YjbJ"/>
    <property type="match status" value="1"/>
</dbReference>
<dbReference type="Gene3D" id="1.10.1470.10">
    <property type="entry name" value="YjbJ"/>
    <property type="match status" value="1"/>
</dbReference>
<keyword evidence="4" id="KW-1185">Reference proteome</keyword>
<sequence>MNKDQVKGQIKQVVGKAQEKAGQVTGSTDQQVKGIVKQDEGKLQETLGDVKEVLTDAVNDVKKGIARK</sequence>
<organism evidence="3 4">
    <name type="scientific">Caenimonas terrae</name>
    <dbReference type="NCBI Taxonomy" id="696074"/>
    <lineage>
        <taxon>Bacteria</taxon>
        <taxon>Pseudomonadati</taxon>
        <taxon>Pseudomonadota</taxon>
        <taxon>Betaproteobacteria</taxon>
        <taxon>Burkholderiales</taxon>
        <taxon>Comamonadaceae</taxon>
        <taxon>Caenimonas</taxon>
    </lineage>
</organism>
<reference evidence="4" key="1">
    <citation type="journal article" date="2019" name="Int. J. Syst. Evol. Microbiol.">
        <title>The Global Catalogue of Microorganisms (GCM) 10K type strain sequencing project: providing services to taxonomists for standard genome sequencing and annotation.</title>
        <authorList>
            <consortium name="The Broad Institute Genomics Platform"/>
            <consortium name="The Broad Institute Genome Sequencing Center for Infectious Disease"/>
            <person name="Wu L."/>
            <person name="Ma J."/>
        </authorList>
    </citation>
    <scope>NUCLEOTIDE SEQUENCE [LARGE SCALE GENOMIC DNA]</scope>
    <source>
        <strain evidence="4">CCUG 57401</strain>
    </source>
</reference>
<name>A0ABW0NJ11_9BURK</name>
<dbReference type="Pfam" id="PF05532">
    <property type="entry name" value="CsbD"/>
    <property type="match status" value="1"/>
</dbReference>
<evidence type="ECO:0000259" key="2">
    <source>
        <dbReference type="Pfam" id="PF05532"/>
    </source>
</evidence>
<dbReference type="InterPro" id="IPR008462">
    <property type="entry name" value="CsbD"/>
</dbReference>
<protein>
    <submittedName>
        <fullName evidence="3">CsbD family protein</fullName>
    </submittedName>
</protein>
<evidence type="ECO:0000313" key="4">
    <source>
        <dbReference type="Proteomes" id="UP001596037"/>
    </source>
</evidence>